<reference evidence="3 5" key="1">
    <citation type="journal article" date="2018" name="Front. Microbiol.">
        <title>Genome-Based Analysis Reveals the Taxonomy and Diversity of the Family Idiomarinaceae.</title>
        <authorList>
            <person name="Liu Y."/>
            <person name="Lai Q."/>
            <person name="Shao Z."/>
        </authorList>
    </citation>
    <scope>NUCLEOTIDE SEQUENCE [LARGE SCALE GENOMIC DNA]</scope>
    <source>
        <strain evidence="3 5">CF12-14</strain>
    </source>
</reference>
<dbReference type="EMBL" id="PIPK01000003">
    <property type="protein sequence ID" value="RUO27205.1"/>
    <property type="molecule type" value="Genomic_DNA"/>
</dbReference>
<accession>A0A327X6R3</accession>
<keyword evidence="1" id="KW-1133">Transmembrane helix</keyword>
<dbReference type="OrthoDB" id="8481133at2"/>
<dbReference type="InterPro" id="IPR021529">
    <property type="entry name" value="DUF2798"/>
</dbReference>
<sequence length="76" mass="8851">MKASKLVQSLLFPLLMSIYMSFLMTGLITWVNTGVEGDFIARWWRAFYIAWPIAFLLVYFGASKIRKLSENIIKRS</sequence>
<dbReference type="AlphaFoldDB" id="A0A327X6R3"/>
<protein>
    <submittedName>
        <fullName evidence="2">Uncharacterized protein DUF2798</fullName>
    </submittedName>
</protein>
<dbReference type="Proteomes" id="UP000249203">
    <property type="component" value="Unassembled WGS sequence"/>
</dbReference>
<dbReference type="RefSeq" id="WP_111568583.1">
    <property type="nucleotide sequence ID" value="NZ_PIPK01000003.1"/>
</dbReference>
<keyword evidence="1" id="KW-0812">Transmembrane</keyword>
<evidence type="ECO:0000313" key="3">
    <source>
        <dbReference type="EMBL" id="RUO27205.1"/>
    </source>
</evidence>
<proteinExistence type="predicted"/>
<keyword evidence="1" id="KW-0472">Membrane</keyword>
<name>A0A327X6R3_9GAMM</name>
<evidence type="ECO:0000313" key="4">
    <source>
        <dbReference type="Proteomes" id="UP000249203"/>
    </source>
</evidence>
<comment type="caution">
    <text evidence="2">The sequence shown here is derived from an EMBL/GenBank/DDBJ whole genome shotgun (WGS) entry which is preliminary data.</text>
</comment>
<keyword evidence="5" id="KW-1185">Reference proteome</keyword>
<evidence type="ECO:0000256" key="1">
    <source>
        <dbReference type="SAM" id="Phobius"/>
    </source>
</evidence>
<evidence type="ECO:0000313" key="2">
    <source>
        <dbReference type="EMBL" id="RAK00803.1"/>
    </source>
</evidence>
<dbReference type="Proteomes" id="UP000287865">
    <property type="component" value="Unassembled WGS sequence"/>
</dbReference>
<feature type="transmembrane region" description="Helical" evidence="1">
    <location>
        <begin position="43"/>
        <end position="62"/>
    </location>
</feature>
<reference evidence="2 4" key="2">
    <citation type="submission" date="2018-06" db="EMBL/GenBank/DDBJ databases">
        <title>Genomic Encyclopedia of Type Strains, Phase III (KMG-III): the genomes of soil and plant-associated and newly described type strains.</title>
        <authorList>
            <person name="Whitman W."/>
        </authorList>
    </citation>
    <scope>NUCLEOTIDE SEQUENCE [LARGE SCALE GENOMIC DNA]</scope>
    <source>
        <strain evidence="2 4">CGMCC 1.15366</strain>
    </source>
</reference>
<feature type="transmembrane region" description="Helical" evidence="1">
    <location>
        <begin position="12"/>
        <end position="31"/>
    </location>
</feature>
<evidence type="ECO:0000313" key="5">
    <source>
        <dbReference type="Proteomes" id="UP000287865"/>
    </source>
</evidence>
<organism evidence="2 4">
    <name type="scientific">Aliidiomarina maris</name>
    <dbReference type="NCBI Taxonomy" id="531312"/>
    <lineage>
        <taxon>Bacteria</taxon>
        <taxon>Pseudomonadati</taxon>
        <taxon>Pseudomonadota</taxon>
        <taxon>Gammaproteobacteria</taxon>
        <taxon>Alteromonadales</taxon>
        <taxon>Idiomarinaceae</taxon>
        <taxon>Aliidiomarina</taxon>
    </lineage>
</organism>
<dbReference type="EMBL" id="QLMD01000002">
    <property type="protein sequence ID" value="RAK00803.1"/>
    <property type="molecule type" value="Genomic_DNA"/>
</dbReference>
<dbReference type="Pfam" id="PF11391">
    <property type="entry name" value="DUF2798"/>
    <property type="match status" value="1"/>
</dbReference>
<gene>
    <name evidence="2" type="ORF">B0I24_102230</name>
    <name evidence="3" type="ORF">CWE07_04425</name>
</gene>